<keyword evidence="3 5" id="KW-0067">ATP-binding</keyword>
<dbReference type="GO" id="GO:0016887">
    <property type="term" value="F:ATP hydrolysis activity"/>
    <property type="evidence" value="ECO:0007669"/>
    <property type="project" value="InterPro"/>
</dbReference>
<dbReference type="CDD" id="cd03230">
    <property type="entry name" value="ABC_DR_subfamily_A"/>
    <property type="match status" value="1"/>
</dbReference>
<dbReference type="Gene3D" id="3.40.50.300">
    <property type="entry name" value="P-loop containing nucleotide triphosphate hydrolases"/>
    <property type="match status" value="1"/>
</dbReference>
<dbReference type="RefSeq" id="WP_075831120.1">
    <property type="nucleotide sequence ID" value="NZ_MSTI01000042.1"/>
</dbReference>
<organism evidence="5 6">
    <name type="scientific">Deinococcus marmoris</name>
    <dbReference type="NCBI Taxonomy" id="249408"/>
    <lineage>
        <taxon>Bacteria</taxon>
        <taxon>Thermotogati</taxon>
        <taxon>Deinococcota</taxon>
        <taxon>Deinococci</taxon>
        <taxon>Deinococcales</taxon>
        <taxon>Deinococcaceae</taxon>
        <taxon>Deinococcus</taxon>
    </lineage>
</organism>
<dbReference type="OrthoDB" id="9775135at2"/>
<dbReference type="SMART" id="SM00382">
    <property type="entry name" value="AAA"/>
    <property type="match status" value="1"/>
</dbReference>
<comment type="caution">
    <text evidence="5">The sequence shown here is derived from an EMBL/GenBank/DDBJ whole genome shotgun (WGS) entry which is preliminary data.</text>
</comment>
<evidence type="ECO:0000259" key="4">
    <source>
        <dbReference type="PROSITE" id="PS50893"/>
    </source>
</evidence>
<sequence>MIEVSHYSKRYGAHEAVQDLSFTVQPGAVFGLLGSNGAGKTTTIRALVGLTRPTSGTVRVAGFDVWKEPVKAKAAFGYIPDRPYLYGKLTARELLRFVGQLYKVEGADAEIDRWLTLFRLEDFGNELIETFSHGMRQKVAIISAMLPDPGVLIIDEPMVGLDPHAARQVRELFRAHADRGRTVLLTTHSLPLAEAVCDRLVVLDRGRVLGEGTMDDLRTRTGTAAGGVHGDSLERIFFRLMEEEQEEERQRREVVAAG</sequence>
<evidence type="ECO:0000256" key="1">
    <source>
        <dbReference type="ARBA" id="ARBA00022448"/>
    </source>
</evidence>
<dbReference type="Pfam" id="PF00005">
    <property type="entry name" value="ABC_tran"/>
    <property type="match status" value="1"/>
</dbReference>
<dbReference type="InterPro" id="IPR017871">
    <property type="entry name" value="ABC_transporter-like_CS"/>
</dbReference>
<accession>A0A1U7P1S8</accession>
<dbReference type="InterPro" id="IPR027417">
    <property type="entry name" value="P-loop_NTPase"/>
</dbReference>
<evidence type="ECO:0000313" key="5">
    <source>
        <dbReference type="EMBL" id="OLV19123.1"/>
    </source>
</evidence>
<dbReference type="PROSITE" id="PS50893">
    <property type="entry name" value="ABC_TRANSPORTER_2"/>
    <property type="match status" value="1"/>
</dbReference>
<dbReference type="PROSITE" id="PS00211">
    <property type="entry name" value="ABC_TRANSPORTER_1"/>
    <property type="match status" value="1"/>
</dbReference>
<keyword evidence="1" id="KW-0813">Transport</keyword>
<dbReference type="SUPFAM" id="SSF52540">
    <property type="entry name" value="P-loop containing nucleoside triphosphate hydrolases"/>
    <property type="match status" value="1"/>
</dbReference>
<evidence type="ECO:0000256" key="2">
    <source>
        <dbReference type="ARBA" id="ARBA00022741"/>
    </source>
</evidence>
<dbReference type="STRING" id="249408.BOO71_0003703"/>
<dbReference type="EMBL" id="MSTI01000042">
    <property type="protein sequence ID" value="OLV19123.1"/>
    <property type="molecule type" value="Genomic_DNA"/>
</dbReference>
<dbReference type="InterPro" id="IPR003439">
    <property type="entry name" value="ABC_transporter-like_ATP-bd"/>
</dbReference>
<proteinExistence type="predicted"/>
<keyword evidence="2" id="KW-0547">Nucleotide-binding</keyword>
<dbReference type="AlphaFoldDB" id="A0A1U7P1S8"/>
<name>A0A1U7P1S8_9DEIO</name>
<dbReference type="PANTHER" id="PTHR42939">
    <property type="entry name" value="ABC TRANSPORTER ATP-BINDING PROTEIN ALBC-RELATED"/>
    <property type="match status" value="1"/>
</dbReference>
<keyword evidence="6" id="KW-1185">Reference proteome</keyword>
<dbReference type="InterPro" id="IPR051782">
    <property type="entry name" value="ABC_Transporter_VariousFunc"/>
</dbReference>
<dbReference type="eggNOG" id="COG1131">
    <property type="taxonomic scope" value="Bacteria"/>
</dbReference>
<feature type="domain" description="ABC transporter" evidence="4">
    <location>
        <begin position="2"/>
        <end position="230"/>
    </location>
</feature>
<reference evidence="5 6" key="1">
    <citation type="submission" date="2017-01" db="EMBL/GenBank/DDBJ databases">
        <title>Genome Analysis of Deinococcus marmoris KOPRI26562.</title>
        <authorList>
            <person name="Kim J.H."/>
            <person name="Oh H.-M."/>
        </authorList>
    </citation>
    <scope>NUCLEOTIDE SEQUENCE [LARGE SCALE GENOMIC DNA]</scope>
    <source>
        <strain evidence="5 6">KOPRI26562</strain>
    </source>
</reference>
<evidence type="ECO:0000313" key="6">
    <source>
        <dbReference type="Proteomes" id="UP000186607"/>
    </source>
</evidence>
<evidence type="ECO:0000256" key="3">
    <source>
        <dbReference type="ARBA" id="ARBA00022840"/>
    </source>
</evidence>
<gene>
    <name evidence="5" type="ORF">BOO71_0003703</name>
</gene>
<dbReference type="InterPro" id="IPR003593">
    <property type="entry name" value="AAA+_ATPase"/>
</dbReference>
<dbReference type="PANTHER" id="PTHR42939:SF1">
    <property type="entry name" value="ABC TRANSPORTER ATP-BINDING PROTEIN ALBC-RELATED"/>
    <property type="match status" value="1"/>
</dbReference>
<protein>
    <submittedName>
        <fullName evidence="5">ABC transporter, ATP-binding protein</fullName>
    </submittedName>
</protein>
<dbReference type="Proteomes" id="UP000186607">
    <property type="component" value="Unassembled WGS sequence"/>
</dbReference>
<dbReference type="GO" id="GO:0005524">
    <property type="term" value="F:ATP binding"/>
    <property type="evidence" value="ECO:0007669"/>
    <property type="project" value="UniProtKB-KW"/>
</dbReference>